<dbReference type="KEGG" id="bpor:BPO_1126"/>
<proteinExistence type="predicted"/>
<accession>A0AAU0F367</accession>
<name>A0AAU0F367_9FLAO</name>
<keyword evidence="2" id="KW-1185">Reference proteome</keyword>
<organism evidence="1 2">
    <name type="scientific">Bergeyella porcorum</name>
    <dbReference type="NCBI Taxonomy" id="1735111"/>
    <lineage>
        <taxon>Bacteria</taxon>
        <taxon>Pseudomonadati</taxon>
        <taxon>Bacteroidota</taxon>
        <taxon>Flavobacteriia</taxon>
        <taxon>Flavobacteriales</taxon>
        <taxon>Weeksellaceae</taxon>
        <taxon>Bergeyella</taxon>
    </lineage>
</organism>
<dbReference type="Proteomes" id="UP001432059">
    <property type="component" value="Chromosome"/>
</dbReference>
<gene>
    <name evidence="1" type="ORF">BPO_1126</name>
</gene>
<reference evidence="1" key="1">
    <citation type="submission" date="2023-10" db="EMBL/GenBank/DDBJ databases">
        <title>Characterization and whole genome sequencing of a novel strain of Bergeyella porcorum QD2021 isolated from pig.</title>
        <authorList>
            <person name="Liu G."/>
            <person name="Chen C."/>
            <person name="Han X."/>
        </authorList>
    </citation>
    <scope>NUCLEOTIDE SEQUENCE</scope>
    <source>
        <strain evidence="1">QD2021</strain>
    </source>
</reference>
<dbReference type="EMBL" id="CP136426">
    <property type="protein sequence ID" value="WOC51773.1"/>
    <property type="molecule type" value="Genomic_DNA"/>
</dbReference>
<dbReference type="AlphaFoldDB" id="A0AAU0F367"/>
<protein>
    <submittedName>
        <fullName evidence="1">Uncharacterized protein</fullName>
    </submittedName>
</protein>
<evidence type="ECO:0000313" key="1">
    <source>
        <dbReference type="EMBL" id="WOC51773.1"/>
    </source>
</evidence>
<evidence type="ECO:0000313" key="2">
    <source>
        <dbReference type="Proteomes" id="UP001432059"/>
    </source>
</evidence>
<sequence>MCNKSATLDIHFLNAEKTQMRLIFHYDPSWNFGDCKHQAYIDKHGDYPMNFPKDIVLTKQ</sequence>
<dbReference type="RefSeq" id="WP_327983490.1">
    <property type="nucleotide sequence ID" value="NZ_CP136426.1"/>
</dbReference>